<dbReference type="PANTHER" id="PTHR11071:SF561">
    <property type="entry name" value="PEPTIDYL-PROLYL CIS-TRANS ISOMERASE D-RELATED"/>
    <property type="match status" value="1"/>
</dbReference>
<organism evidence="7 8">
    <name type="scientific">Metschnikowia bicuspidata</name>
    <dbReference type="NCBI Taxonomy" id="27322"/>
    <lineage>
        <taxon>Eukaryota</taxon>
        <taxon>Fungi</taxon>
        <taxon>Dikarya</taxon>
        <taxon>Ascomycota</taxon>
        <taxon>Saccharomycotina</taxon>
        <taxon>Pichiomycetes</taxon>
        <taxon>Metschnikowiaceae</taxon>
        <taxon>Metschnikowia</taxon>
    </lineage>
</organism>
<dbReference type="GO" id="GO:0005783">
    <property type="term" value="C:endoplasmic reticulum"/>
    <property type="evidence" value="ECO:0007669"/>
    <property type="project" value="TreeGrafter"/>
</dbReference>
<proteinExistence type="inferred from homology"/>
<dbReference type="PROSITE" id="PS50072">
    <property type="entry name" value="CSA_PPIASE_2"/>
    <property type="match status" value="1"/>
</dbReference>
<keyword evidence="5" id="KW-0812">Transmembrane</keyword>
<comment type="function">
    <text evidence="4">PPIases accelerate the folding of proteins. It catalyzes the cis-trans isomerization of proline imidic peptide bonds in oligopeptides.</text>
</comment>
<keyword evidence="8" id="KW-1185">Reference proteome</keyword>
<dbReference type="Proteomes" id="UP000268321">
    <property type="component" value="Unassembled WGS sequence"/>
</dbReference>
<sequence>MLLSSLVAWVLCPILVLSAVVSPPLPPDQLKHLKDDPEVTHAVYFDISSIDSKGKVDPIGTLVIALFGIETPVTVLNFLQKATNPTNGHQNSIFHRIVKDFVIQGGNLMRKGTEYKPVEYTVFEDERFTLKHNKVGRLSMANSGPNTNGCQFFITTGKSFPHLDGKHVVFGQVVLGFETLEVMNLVQTLEDRPINDLTITGVNVSTLISPEPDASGRDESLVSAGYKYLMIMCVLAALVYGGLHYRSRKPWCISLLSKYGVKMSGFQM</sequence>
<keyword evidence="5" id="KW-1133">Transmembrane helix</keyword>
<dbReference type="GO" id="GO:0003755">
    <property type="term" value="F:peptidyl-prolyl cis-trans isomerase activity"/>
    <property type="evidence" value="ECO:0007669"/>
    <property type="project" value="UniProtKB-UniRule"/>
</dbReference>
<dbReference type="EC" id="5.2.1.8" evidence="4"/>
<dbReference type="GO" id="GO:0006457">
    <property type="term" value="P:protein folding"/>
    <property type="evidence" value="ECO:0007669"/>
    <property type="project" value="TreeGrafter"/>
</dbReference>
<protein>
    <recommendedName>
        <fullName evidence="4">Peptidyl-prolyl cis-trans isomerase</fullName>
        <shortName evidence="4">PPIase</shortName>
        <ecNumber evidence="4">5.2.1.8</ecNumber>
    </recommendedName>
</protein>
<keyword evidence="4" id="KW-0732">Signal</keyword>
<comment type="catalytic activity">
    <reaction evidence="1 4">
        <text>[protein]-peptidylproline (omega=180) = [protein]-peptidylproline (omega=0)</text>
        <dbReference type="Rhea" id="RHEA:16237"/>
        <dbReference type="Rhea" id="RHEA-COMP:10747"/>
        <dbReference type="Rhea" id="RHEA-COMP:10748"/>
        <dbReference type="ChEBI" id="CHEBI:83833"/>
        <dbReference type="ChEBI" id="CHEBI:83834"/>
        <dbReference type="EC" id="5.2.1.8"/>
    </reaction>
</comment>
<dbReference type="PRINTS" id="PR00153">
    <property type="entry name" value="CSAPPISMRASE"/>
</dbReference>
<gene>
    <name evidence="7" type="ORF">METBISCDRAFT_13808</name>
</gene>
<evidence type="ECO:0000256" key="1">
    <source>
        <dbReference type="ARBA" id="ARBA00000971"/>
    </source>
</evidence>
<reference evidence="8" key="1">
    <citation type="journal article" date="2018" name="Nat. Microbiol.">
        <title>Leveraging single-cell genomics to expand the fungal tree of life.</title>
        <authorList>
            <person name="Ahrendt S.R."/>
            <person name="Quandt C.A."/>
            <person name="Ciobanu D."/>
            <person name="Clum A."/>
            <person name="Salamov A."/>
            <person name="Andreopoulos B."/>
            <person name="Cheng J.F."/>
            <person name="Woyke T."/>
            <person name="Pelin A."/>
            <person name="Henrissat B."/>
            <person name="Reynolds N.K."/>
            <person name="Benny G.L."/>
            <person name="Smith M.E."/>
            <person name="James T.Y."/>
            <person name="Grigoriev I.V."/>
        </authorList>
    </citation>
    <scope>NUCLEOTIDE SEQUENCE [LARGE SCALE GENOMIC DNA]</scope>
    <source>
        <strain evidence="8">Baker2002</strain>
    </source>
</reference>
<keyword evidence="5" id="KW-0472">Membrane</keyword>
<dbReference type="AlphaFoldDB" id="A0A4P9ZF04"/>
<evidence type="ECO:0000256" key="5">
    <source>
        <dbReference type="SAM" id="Phobius"/>
    </source>
</evidence>
<keyword evidence="2 4" id="KW-0697">Rotamase</keyword>
<dbReference type="EMBL" id="ML004440">
    <property type="protein sequence ID" value="RKP31545.1"/>
    <property type="molecule type" value="Genomic_DNA"/>
</dbReference>
<dbReference type="InterPro" id="IPR002130">
    <property type="entry name" value="Cyclophilin-type_PPIase_dom"/>
</dbReference>
<dbReference type="GO" id="GO:0016018">
    <property type="term" value="F:cyclosporin A binding"/>
    <property type="evidence" value="ECO:0007669"/>
    <property type="project" value="TreeGrafter"/>
</dbReference>
<feature type="chain" id="PRO_5020856969" description="Peptidyl-prolyl cis-trans isomerase" evidence="4">
    <location>
        <begin position="19"/>
        <end position="268"/>
    </location>
</feature>
<keyword evidence="3 4" id="KW-0413">Isomerase</keyword>
<dbReference type="GO" id="GO:0000324">
    <property type="term" value="C:fungal-type vacuole"/>
    <property type="evidence" value="ECO:0007669"/>
    <property type="project" value="TreeGrafter"/>
</dbReference>
<evidence type="ECO:0000313" key="8">
    <source>
        <dbReference type="Proteomes" id="UP000268321"/>
    </source>
</evidence>
<evidence type="ECO:0000256" key="2">
    <source>
        <dbReference type="ARBA" id="ARBA00023110"/>
    </source>
</evidence>
<dbReference type="PANTHER" id="PTHR11071">
    <property type="entry name" value="PEPTIDYL-PROLYL CIS-TRANS ISOMERASE"/>
    <property type="match status" value="1"/>
</dbReference>
<name>A0A4P9ZF04_9ASCO</name>
<accession>A0A4P9ZF04</accession>
<comment type="similarity">
    <text evidence="4">Belongs to the cyclophilin-type PPIase family.</text>
</comment>
<evidence type="ECO:0000256" key="3">
    <source>
        <dbReference type="ARBA" id="ARBA00023235"/>
    </source>
</evidence>
<evidence type="ECO:0000256" key="4">
    <source>
        <dbReference type="RuleBase" id="RU363019"/>
    </source>
</evidence>
<dbReference type="Gene3D" id="2.40.100.10">
    <property type="entry name" value="Cyclophilin-like"/>
    <property type="match status" value="1"/>
</dbReference>
<dbReference type="SUPFAM" id="SSF50891">
    <property type="entry name" value="Cyclophilin-like"/>
    <property type="match status" value="1"/>
</dbReference>
<dbReference type="Pfam" id="PF00160">
    <property type="entry name" value="Pro_isomerase"/>
    <property type="match status" value="1"/>
</dbReference>
<feature type="domain" description="PPIase cyclophilin-type" evidence="6">
    <location>
        <begin position="49"/>
        <end position="204"/>
    </location>
</feature>
<dbReference type="InterPro" id="IPR029000">
    <property type="entry name" value="Cyclophilin-like_dom_sf"/>
</dbReference>
<feature type="transmembrane region" description="Helical" evidence="5">
    <location>
        <begin position="225"/>
        <end position="243"/>
    </location>
</feature>
<evidence type="ECO:0000259" key="6">
    <source>
        <dbReference type="PROSITE" id="PS50072"/>
    </source>
</evidence>
<evidence type="ECO:0000313" key="7">
    <source>
        <dbReference type="EMBL" id="RKP31545.1"/>
    </source>
</evidence>
<feature type="signal peptide" evidence="4">
    <location>
        <begin position="1"/>
        <end position="18"/>
    </location>
</feature>
<dbReference type="OrthoDB" id="271386at2759"/>